<dbReference type="SUPFAM" id="SSF53146">
    <property type="entry name" value="Nitrogenase accessory factor-like"/>
    <property type="match status" value="1"/>
</dbReference>
<sequence length="133" mass="14060">MKTAVPVLQNKADSPLSGHFGSAPFFAIFDQSSTEPEFFDCANRRSQGCAPVEELIAMNVSTVVCLGMGRGAIRKLEAAGITCRFPLQAPGRLDALMSAYASGSLNLSTDSGVCTEHGDHDGDHQGHAGHCRH</sequence>
<dbReference type="PANTHER" id="PTHR42983:SF1">
    <property type="entry name" value="IRON-MOLYBDENUM PROTEIN"/>
    <property type="match status" value="1"/>
</dbReference>
<reference evidence="2 3" key="1">
    <citation type="journal article" date="2015" name="Stand. Genomic Sci.">
        <title>Complete genome sequence and description of Salinispira pacifica gen. nov., sp. nov., a novel spirochaete isolated form a hypersaline microbial mat.</title>
        <authorList>
            <person name="Ben Hania W."/>
            <person name="Joseph M."/>
            <person name="Schumann P."/>
            <person name="Bunk B."/>
            <person name="Fiebig A."/>
            <person name="Sproer C."/>
            <person name="Klenk H.P."/>
            <person name="Fardeau M.L."/>
            <person name="Spring S."/>
        </authorList>
    </citation>
    <scope>NUCLEOTIDE SEQUENCE [LARGE SCALE GENOMIC DNA]</scope>
    <source>
        <strain evidence="2 3">L21-RPul-D2</strain>
    </source>
</reference>
<evidence type="ECO:0000313" key="3">
    <source>
        <dbReference type="Proteomes" id="UP000018680"/>
    </source>
</evidence>
<dbReference type="eggNOG" id="COG1433">
    <property type="taxonomic scope" value="Bacteria"/>
</dbReference>
<dbReference type="Proteomes" id="UP000018680">
    <property type="component" value="Chromosome"/>
</dbReference>
<accession>V5WK07</accession>
<proteinExistence type="predicted"/>
<dbReference type="RefSeq" id="WP_024268826.1">
    <property type="nucleotide sequence ID" value="NC_023035.1"/>
</dbReference>
<dbReference type="Pfam" id="PF02579">
    <property type="entry name" value="Nitro_FeMo-Co"/>
    <property type="match status" value="1"/>
</dbReference>
<dbReference type="EMBL" id="CP006939">
    <property type="protein sequence ID" value="AHC15924.1"/>
    <property type="molecule type" value="Genomic_DNA"/>
</dbReference>
<evidence type="ECO:0000313" key="2">
    <source>
        <dbReference type="EMBL" id="AHC15924.1"/>
    </source>
</evidence>
<dbReference type="Gene3D" id="3.30.420.130">
    <property type="entry name" value="Dinitrogenase iron-molybdenum cofactor biosynthesis domain"/>
    <property type="match status" value="1"/>
</dbReference>
<name>V5WK07_9SPIO</name>
<dbReference type="STRING" id="1307761.L21SP2_2572"/>
<dbReference type="HOGENOM" id="CLU_104194_2_1_12"/>
<gene>
    <name evidence="2" type="ORF">L21SP2_2572</name>
</gene>
<organism evidence="2 3">
    <name type="scientific">Salinispira pacifica</name>
    <dbReference type="NCBI Taxonomy" id="1307761"/>
    <lineage>
        <taxon>Bacteria</taxon>
        <taxon>Pseudomonadati</taxon>
        <taxon>Spirochaetota</taxon>
        <taxon>Spirochaetia</taxon>
        <taxon>Spirochaetales</taxon>
        <taxon>Spirochaetaceae</taxon>
        <taxon>Salinispira</taxon>
    </lineage>
</organism>
<dbReference type="KEGG" id="slr:L21SP2_2572"/>
<protein>
    <recommendedName>
        <fullName evidence="1">Dinitrogenase iron-molybdenum cofactor biosynthesis domain-containing protein</fullName>
    </recommendedName>
</protein>
<evidence type="ECO:0000259" key="1">
    <source>
        <dbReference type="Pfam" id="PF02579"/>
    </source>
</evidence>
<keyword evidence="3" id="KW-1185">Reference proteome</keyword>
<dbReference type="InterPro" id="IPR036105">
    <property type="entry name" value="DiNase_FeMo-co_biosyn_sf"/>
</dbReference>
<dbReference type="AlphaFoldDB" id="V5WK07"/>
<feature type="domain" description="Dinitrogenase iron-molybdenum cofactor biosynthesis" evidence="1">
    <location>
        <begin position="13"/>
        <end position="85"/>
    </location>
</feature>
<dbReference type="PANTHER" id="PTHR42983">
    <property type="entry name" value="DINITROGENASE IRON-MOLYBDENUM COFACTOR PROTEIN-RELATED"/>
    <property type="match status" value="1"/>
</dbReference>
<dbReference type="InterPro" id="IPR003731">
    <property type="entry name" value="Di-Nase_FeMo-co_biosynth"/>
</dbReference>